<evidence type="ECO:0000256" key="1">
    <source>
        <dbReference type="ARBA" id="ARBA00004651"/>
    </source>
</evidence>
<comment type="caution">
    <text evidence="7">The sequence shown here is derived from an EMBL/GenBank/DDBJ whole genome shotgun (WGS) entry which is preliminary data.</text>
</comment>
<keyword evidence="8" id="KW-1185">Reference proteome</keyword>
<dbReference type="OrthoDB" id="9766496at2"/>
<keyword evidence="2" id="KW-1003">Cell membrane</keyword>
<proteinExistence type="predicted"/>
<evidence type="ECO:0000313" key="7">
    <source>
        <dbReference type="EMBL" id="MBB6146861.1"/>
    </source>
</evidence>
<evidence type="ECO:0000256" key="5">
    <source>
        <dbReference type="ARBA" id="ARBA00023136"/>
    </source>
</evidence>
<evidence type="ECO:0000259" key="6">
    <source>
        <dbReference type="Pfam" id="PF12696"/>
    </source>
</evidence>
<evidence type="ECO:0000256" key="2">
    <source>
        <dbReference type="ARBA" id="ARBA00022475"/>
    </source>
</evidence>
<gene>
    <name evidence="7" type="ORF">HNQ77_004842</name>
</gene>
<dbReference type="InterPro" id="IPR027417">
    <property type="entry name" value="P-loop_NTPase"/>
</dbReference>
<dbReference type="SUPFAM" id="SSF52540">
    <property type="entry name" value="P-loop containing nucleoside triphosphate hydrolases"/>
    <property type="match status" value="1"/>
</dbReference>
<accession>A0A841K6U8</accession>
<dbReference type="Pfam" id="PF12696">
    <property type="entry name" value="TraG-D_C"/>
    <property type="match status" value="1"/>
</dbReference>
<organism evidence="7 8">
    <name type="scientific">Silvibacterium bohemicum</name>
    <dbReference type="NCBI Taxonomy" id="1577686"/>
    <lineage>
        <taxon>Bacteria</taxon>
        <taxon>Pseudomonadati</taxon>
        <taxon>Acidobacteriota</taxon>
        <taxon>Terriglobia</taxon>
        <taxon>Terriglobales</taxon>
        <taxon>Acidobacteriaceae</taxon>
        <taxon>Silvibacterium</taxon>
    </lineage>
</organism>
<dbReference type="RefSeq" id="WP_050061275.1">
    <property type="nucleotide sequence ID" value="NZ_JACHEK010000011.1"/>
</dbReference>
<evidence type="ECO:0000256" key="4">
    <source>
        <dbReference type="ARBA" id="ARBA00022989"/>
    </source>
</evidence>
<dbReference type="Gene3D" id="3.40.50.300">
    <property type="entry name" value="P-loop containing nucleotide triphosphate hydrolases"/>
    <property type="match status" value="1"/>
</dbReference>
<dbReference type="PANTHER" id="PTHR37937:SF1">
    <property type="entry name" value="CONJUGATIVE TRANSFER: DNA TRANSPORT"/>
    <property type="match status" value="1"/>
</dbReference>
<protein>
    <submittedName>
        <fullName evidence="7">Type IV secretion system protein VirD4</fullName>
    </submittedName>
</protein>
<name>A0A841K6U8_9BACT</name>
<dbReference type="AlphaFoldDB" id="A0A841K6U8"/>
<comment type="subcellular location">
    <subcellularLocation>
        <location evidence="1">Cell membrane</location>
        <topology evidence="1">Multi-pass membrane protein</topology>
    </subcellularLocation>
</comment>
<dbReference type="GO" id="GO:0005886">
    <property type="term" value="C:plasma membrane"/>
    <property type="evidence" value="ECO:0007669"/>
    <property type="project" value="UniProtKB-SubCell"/>
</dbReference>
<dbReference type="CDD" id="cd01127">
    <property type="entry name" value="TrwB_TraG_TraD_VirD4"/>
    <property type="match status" value="1"/>
</dbReference>
<dbReference type="EMBL" id="JACHEK010000011">
    <property type="protein sequence ID" value="MBB6146861.1"/>
    <property type="molecule type" value="Genomic_DNA"/>
</dbReference>
<reference evidence="7 8" key="1">
    <citation type="submission" date="2020-08" db="EMBL/GenBank/DDBJ databases">
        <title>Genomic Encyclopedia of Type Strains, Phase IV (KMG-IV): sequencing the most valuable type-strain genomes for metagenomic binning, comparative biology and taxonomic classification.</title>
        <authorList>
            <person name="Goeker M."/>
        </authorList>
    </citation>
    <scope>NUCLEOTIDE SEQUENCE [LARGE SCALE GENOMIC DNA]</scope>
    <source>
        <strain evidence="7 8">DSM 103733</strain>
    </source>
</reference>
<keyword evidence="3" id="KW-0812">Transmembrane</keyword>
<feature type="domain" description="TraD/TraG TraM recognition site" evidence="6">
    <location>
        <begin position="5"/>
        <end position="127"/>
    </location>
</feature>
<dbReference type="PANTHER" id="PTHR37937">
    <property type="entry name" value="CONJUGATIVE TRANSFER: DNA TRANSPORT"/>
    <property type="match status" value="1"/>
</dbReference>
<dbReference type="InterPro" id="IPR051539">
    <property type="entry name" value="T4SS-coupling_protein"/>
</dbReference>
<evidence type="ECO:0000256" key="3">
    <source>
        <dbReference type="ARBA" id="ARBA00022692"/>
    </source>
</evidence>
<keyword evidence="5" id="KW-0472">Membrane</keyword>
<evidence type="ECO:0000313" key="8">
    <source>
        <dbReference type="Proteomes" id="UP000538666"/>
    </source>
</evidence>
<dbReference type="Proteomes" id="UP000538666">
    <property type="component" value="Unassembled WGS sequence"/>
</dbReference>
<dbReference type="InterPro" id="IPR032689">
    <property type="entry name" value="TraG-D_C"/>
</dbReference>
<sequence>MKGKPVLVIVDEMAQLGPHMKILENCMGMAAGAAGIQLWCVLQDISQLRGMFPNTWETFIQNCGVTMWFGARDQSTREYVSKLSGTTEVLTRSRSISIDRNTGEPNINDSASQYGRPLLLPHEVGEIAPDEMIAFVEGRLTVRAKRKPYFLLPEFRGKYRDNPYVGKRSGGLLSWLFK</sequence>
<keyword evidence="4" id="KW-1133">Transmembrane helix</keyword>